<keyword evidence="3" id="KW-1185">Reference proteome</keyword>
<dbReference type="EMBL" id="FZQP02000559">
    <property type="protein sequence ID" value="VVC89492.1"/>
    <property type="molecule type" value="Genomic_DNA"/>
</dbReference>
<proteinExistence type="predicted"/>
<organism evidence="2 3">
    <name type="scientific">Leptidea sinapis</name>
    <dbReference type="NCBI Taxonomy" id="189913"/>
    <lineage>
        <taxon>Eukaryota</taxon>
        <taxon>Metazoa</taxon>
        <taxon>Ecdysozoa</taxon>
        <taxon>Arthropoda</taxon>
        <taxon>Hexapoda</taxon>
        <taxon>Insecta</taxon>
        <taxon>Pterygota</taxon>
        <taxon>Neoptera</taxon>
        <taxon>Endopterygota</taxon>
        <taxon>Lepidoptera</taxon>
        <taxon>Glossata</taxon>
        <taxon>Ditrysia</taxon>
        <taxon>Papilionoidea</taxon>
        <taxon>Pieridae</taxon>
        <taxon>Dismorphiinae</taxon>
        <taxon>Leptidea</taxon>
    </lineage>
</organism>
<evidence type="ECO:0000256" key="1">
    <source>
        <dbReference type="SAM" id="MobiDB-lite"/>
    </source>
</evidence>
<evidence type="ECO:0000313" key="2">
    <source>
        <dbReference type="EMBL" id="VVC89492.1"/>
    </source>
</evidence>
<dbReference type="AlphaFoldDB" id="A0A5E4PVN6"/>
<feature type="compositionally biased region" description="Basic and acidic residues" evidence="1">
    <location>
        <begin position="130"/>
        <end position="142"/>
    </location>
</feature>
<sequence>MSLLPVKVSKYDQLPKRICNKCSCKVNDLYQFCNEAIQAETRLRNLKASASIVDFVIKDEINCPIPIVTHLDQTTQTDSENNISIKKEPKSPTLSGTIQVKLEINDNGDDNSCSASPVAPDDCDNQSLSEKNDRSEVENSDVKLKKRNVKSQLKFEETNSIDDDAHDSDDSSVTLDLVKSEIEWDKETKSNGKQNLYCCICFEKFDKTIPLLKHY</sequence>
<feature type="non-terminal residue" evidence="2">
    <location>
        <position position="215"/>
    </location>
</feature>
<feature type="region of interest" description="Disordered" evidence="1">
    <location>
        <begin position="109"/>
        <end position="142"/>
    </location>
</feature>
<gene>
    <name evidence="2" type="ORF">LSINAPIS_LOCUS2596</name>
</gene>
<evidence type="ECO:0000313" key="3">
    <source>
        <dbReference type="Proteomes" id="UP000324832"/>
    </source>
</evidence>
<evidence type="ECO:0008006" key="4">
    <source>
        <dbReference type="Google" id="ProtNLM"/>
    </source>
</evidence>
<protein>
    <recommendedName>
        <fullName evidence="4">ZAD domain-containing protein</fullName>
    </recommendedName>
</protein>
<reference evidence="2 3" key="1">
    <citation type="submission" date="2017-07" db="EMBL/GenBank/DDBJ databases">
        <authorList>
            <person name="Talla V."/>
            <person name="Backstrom N."/>
        </authorList>
    </citation>
    <scope>NUCLEOTIDE SEQUENCE [LARGE SCALE GENOMIC DNA]</scope>
</reference>
<accession>A0A5E4PVN6</accession>
<dbReference type="Gene3D" id="3.40.1800.20">
    <property type="match status" value="1"/>
</dbReference>
<dbReference type="Proteomes" id="UP000324832">
    <property type="component" value="Unassembled WGS sequence"/>
</dbReference>
<name>A0A5E4PVN6_9NEOP</name>